<evidence type="ECO:0000313" key="2">
    <source>
        <dbReference type="EMBL" id="VYU68565.1"/>
    </source>
</evidence>
<reference evidence="2" key="1">
    <citation type="submission" date="2019-11" db="EMBL/GenBank/DDBJ databases">
        <authorList>
            <person name="Feng L."/>
        </authorList>
    </citation>
    <scope>NUCLEOTIDE SEQUENCE</scope>
    <source>
        <strain evidence="2">ChathewayiLFYP18</strain>
    </source>
</reference>
<keyword evidence="1" id="KW-0812">Transmembrane</keyword>
<name>A0A6N3GVZ1_9FIRM</name>
<organism evidence="2">
    <name type="scientific">Hungatella hathewayi</name>
    <dbReference type="NCBI Taxonomy" id="154046"/>
    <lineage>
        <taxon>Bacteria</taxon>
        <taxon>Bacillati</taxon>
        <taxon>Bacillota</taxon>
        <taxon>Clostridia</taxon>
        <taxon>Lachnospirales</taxon>
        <taxon>Lachnospiraceae</taxon>
        <taxon>Hungatella</taxon>
    </lineage>
</organism>
<keyword evidence="1" id="KW-0472">Membrane</keyword>
<sequence length="63" mass="7516">MKSMIPAAERYNLRGGNERKKEKRGRKVFMLFFFVSLFLFLYSFILAMRTQKAPFRSSPYTVL</sequence>
<dbReference type="AlphaFoldDB" id="A0A6N3GVZ1"/>
<protein>
    <submittedName>
        <fullName evidence="2">Uncharacterized protein</fullName>
    </submittedName>
</protein>
<gene>
    <name evidence="2" type="ORF">CHLFYP18_02083</name>
</gene>
<dbReference type="EMBL" id="CACRUH010000067">
    <property type="protein sequence ID" value="VYU68565.1"/>
    <property type="molecule type" value="Genomic_DNA"/>
</dbReference>
<keyword evidence="1" id="KW-1133">Transmembrane helix</keyword>
<feature type="transmembrane region" description="Helical" evidence="1">
    <location>
        <begin position="28"/>
        <end position="48"/>
    </location>
</feature>
<accession>A0A6N3GVZ1</accession>
<evidence type="ECO:0000256" key="1">
    <source>
        <dbReference type="SAM" id="Phobius"/>
    </source>
</evidence>
<proteinExistence type="predicted"/>